<keyword evidence="3 9" id="KW-0812">Transmembrane</keyword>
<comment type="subcellular location">
    <subcellularLocation>
        <location evidence="1">Membrane</location>
        <topology evidence="1">Multi-pass membrane protein</topology>
    </subcellularLocation>
</comment>
<feature type="region of interest" description="Disordered" evidence="8">
    <location>
        <begin position="199"/>
        <end position="290"/>
    </location>
</feature>
<reference evidence="11" key="1">
    <citation type="submission" date="2013-12" db="EMBL/GenBank/DDBJ databases">
        <authorList>
            <person name="Aslett M."/>
        </authorList>
    </citation>
    <scope>NUCLEOTIDE SEQUENCE [LARGE SCALE GENOMIC DNA]</scope>
    <source>
        <strain evidence="11">Lindley</strain>
    </source>
</reference>
<dbReference type="GO" id="GO:0015271">
    <property type="term" value="F:outward rectifier potassium channel activity"/>
    <property type="evidence" value="ECO:0007669"/>
    <property type="project" value="TreeGrafter"/>
</dbReference>
<reference evidence="11" key="2">
    <citation type="submission" date="2014-05" db="EMBL/GenBank/DDBJ databases">
        <title>The genome and life-stage specific transcriptomes of Globodera pallida elucidate key aspects of plant parasitism by a cyst nematode.</title>
        <authorList>
            <person name="Cotton J.A."/>
            <person name="Lilley C.J."/>
            <person name="Jones L.M."/>
            <person name="Kikuchi T."/>
            <person name="Reid A.J."/>
            <person name="Thorpe P."/>
            <person name="Tsai I.J."/>
            <person name="Beasley H."/>
            <person name="Blok V."/>
            <person name="Cock P.J.A."/>
            <person name="Van den Akker S.E."/>
            <person name="Holroyd N."/>
            <person name="Hunt M."/>
            <person name="Mantelin S."/>
            <person name="Naghra H."/>
            <person name="Pain A."/>
            <person name="Palomares-Rius J.E."/>
            <person name="Zarowiecki M."/>
            <person name="Berriman M."/>
            <person name="Jones J.T."/>
            <person name="Urwin P.E."/>
        </authorList>
    </citation>
    <scope>NUCLEOTIDE SEQUENCE [LARGE SCALE GENOMIC DNA]</scope>
    <source>
        <strain evidence="11">Lindley</strain>
    </source>
</reference>
<evidence type="ECO:0000313" key="12">
    <source>
        <dbReference type="WBParaSite" id="GPLIN_000516300"/>
    </source>
</evidence>
<dbReference type="InterPro" id="IPR003280">
    <property type="entry name" value="2pore_dom_K_chnl"/>
</dbReference>
<feature type="compositionally biased region" description="Low complexity" evidence="8">
    <location>
        <begin position="322"/>
        <end position="337"/>
    </location>
</feature>
<evidence type="ECO:0000256" key="5">
    <source>
        <dbReference type="ARBA" id="ARBA00023065"/>
    </source>
</evidence>
<evidence type="ECO:0000256" key="7">
    <source>
        <dbReference type="ARBA" id="ARBA00023303"/>
    </source>
</evidence>
<keyword evidence="7" id="KW-0407">Ion channel</keyword>
<evidence type="ECO:0000256" key="1">
    <source>
        <dbReference type="ARBA" id="ARBA00004141"/>
    </source>
</evidence>
<feature type="compositionally biased region" description="Polar residues" evidence="8">
    <location>
        <begin position="1"/>
        <end position="13"/>
    </location>
</feature>
<dbReference type="InterPro" id="IPR013099">
    <property type="entry name" value="K_chnl_dom"/>
</dbReference>
<feature type="domain" description="Potassium channel" evidence="10">
    <location>
        <begin position="101"/>
        <end position="159"/>
    </location>
</feature>
<evidence type="ECO:0000256" key="3">
    <source>
        <dbReference type="ARBA" id="ARBA00022692"/>
    </source>
</evidence>
<dbReference type="GO" id="GO:0022841">
    <property type="term" value="F:potassium ion leak channel activity"/>
    <property type="evidence" value="ECO:0007669"/>
    <property type="project" value="TreeGrafter"/>
</dbReference>
<feature type="transmembrane region" description="Helical" evidence="9">
    <location>
        <begin position="130"/>
        <end position="152"/>
    </location>
</feature>
<organism evidence="11 12">
    <name type="scientific">Globodera pallida</name>
    <name type="common">Potato cyst nematode worm</name>
    <name type="synonym">Heterodera pallida</name>
    <dbReference type="NCBI Taxonomy" id="36090"/>
    <lineage>
        <taxon>Eukaryota</taxon>
        <taxon>Metazoa</taxon>
        <taxon>Ecdysozoa</taxon>
        <taxon>Nematoda</taxon>
        <taxon>Chromadorea</taxon>
        <taxon>Rhabditida</taxon>
        <taxon>Tylenchina</taxon>
        <taxon>Tylenchomorpha</taxon>
        <taxon>Tylenchoidea</taxon>
        <taxon>Heteroderidae</taxon>
        <taxon>Heteroderinae</taxon>
        <taxon>Globodera</taxon>
    </lineage>
</organism>
<dbReference type="Gene3D" id="1.10.287.70">
    <property type="match status" value="1"/>
</dbReference>
<dbReference type="WBParaSite" id="GPLIN_000516300">
    <property type="protein sequence ID" value="GPLIN_000516300"/>
    <property type="gene ID" value="GPLIN_000516300"/>
</dbReference>
<dbReference type="Pfam" id="PF07885">
    <property type="entry name" value="Ion_trans_2"/>
    <property type="match status" value="1"/>
</dbReference>
<evidence type="ECO:0000256" key="8">
    <source>
        <dbReference type="SAM" id="MobiDB-lite"/>
    </source>
</evidence>
<dbReference type="AlphaFoldDB" id="A0A183BX24"/>
<evidence type="ECO:0000256" key="4">
    <source>
        <dbReference type="ARBA" id="ARBA00022989"/>
    </source>
</evidence>
<dbReference type="SUPFAM" id="SSF81324">
    <property type="entry name" value="Voltage-gated potassium channels"/>
    <property type="match status" value="1"/>
</dbReference>
<keyword evidence="5" id="KW-0406">Ion transport</keyword>
<dbReference type="GO" id="GO:0005886">
    <property type="term" value="C:plasma membrane"/>
    <property type="evidence" value="ECO:0007669"/>
    <property type="project" value="TreeGrafter"/>
</dbReference>
<feature type="compositionally biased region" description="Polar residues" evidence="8">
    <location>
        <begin position="267"/>
        <end position="279"/>
    </location>
</feature>
<dbReference type="PANTHER" id="PTHR11003">
    <property type="entry name" value="POTASSIUM CHANNEL, SUBFAMILY K"/>
    <property type="match status" value="1"/>
</dbReference>
<evidence type="ECO:0000256" key="9">
    <source>
        <dbReference type="SAM" id="Phobius"/>
    </source>
</evidence>
<evidence type="ECO:0000259" key="10">
    <source>
        <dbReference type="Pfam" id="PF07885"/>
    </source>
</evidence>
<feature type="region of interest" description="Disordered" evidence="8">
    <location>
        <begin position="1"/>
        <end position="27"/>
    </location>
</feature>
<evidence type="ECO:0000256" key="2">
    <source>
        <dbReference type="ARBA" id="ARBA00022448"/>
    </source>
</evidence>
<keyword evidence="6 9" id="KW-0472">Membrane</keyword>
<feature type="compositionally biased region" description="Polar residues" evidence="8">
    <location>
        <begin position="384"/>
        <end position="395"/>
    </location>
</feature>
<protein>
    <submittedName>
        <fullName evidence="12">Ion_trans_2 domain-containing protein</fullName>
    </submittedName>
</protein>
<keyword evidence="4 9" id="KW-1133">Transmembrane helix</keyword>
<evidence type="ECO:0000313" key="11">
    <source>
        <dbReference type="Proteomes" id="UP000050741"/>
    </source>
</evidence>
<evidence type="ECO:0000256" key="6">
    <source>
        <dbReference type="ARBA" id="ARBA00023136"/>
    </source>
</evidence>
<feature type="compositionally biased region" description="Acidic residues" evidence="8">
    <location>
        <begin position="228"/>
        <end position="266"/>
    </location>
</feature>
<name>A0A183BX24_GLOPA</name>
<dbReference type="GO" id="GO:0030322">
    <property type="term" value="P:stabilization of membrane potential"/>
    <property type="evidence" value="ECO:0007669"/>
    <property type="project" value="TreeGrafter"/>
</dbReference>
<feature type="region of interest" description="Disordered" evidence="8">
    <location>
        <begin position="304"/>
        <end position="395"/>
    </location>
</feature>
<feature type="compositionally biased region" description="Basic and acidic residues" evidence="8">
    <location>
        <begin position="280"/>
        <end position="290"/>
    </location>
</feature>
<feature type="compositionally biased region" description="Polar residues" evidence="8">
    <location>
        <begin position="338"/>
        <end position="350"/>
    </location>
</feature>
<accession>A0A183BX24</accession>
<keyword evidence="11" id="KW-1185">Reference proteome</keyword>
<sequence length="395" mass="44652">MQQIESNQVQNHKLNPPQPQQQHSMGKRMVAMQKLDVQKHPLRHVRRINHQNDCLGPIIKALPHSHCNDSALRQLDHCYRFLTEHQVPREEPRHLEEKPPIRGWSFTDSVLFCFTVITTIGYGNVAPKTFPGQMFCILYALIGIPFTLLAIADLGKFLSEILEGWERTCRSAKKEAPPFEPPKEEELNYADDEAIIEWEPQKTPSTSTEHEEQQPSEPEPEEPKPEPEPEPPEPEPEPDPEPEPPEPEPEEPEVEELAIDLTDMDEQSLQAPTVEQSTPSERRKSNYSDEAWRRYLEYQKQWKKFRHTQTSGASSIVDIAHTTPKSPSTSSPRAKSAMDNSSSKASTSARGAQKLSLAALREQSAIPLRQKKTSRTSTASASSGQKKSTNRGAPK</sequence>
<reference evidence="12" key="3">
    <citation type="submission" date="2016-06" db="UniProtKB">
        <authorList>
            <consortium name="WormBaseParasite"/>
        </authorList>
    </citation>
    <scope>IDENTIFICATION</scope>
</reference>
<dbReference type="PANTHER" id="PTHR11003:SF317">
    <property type="entry name" value="POTASSIUM CHANNEL DOMAIN-CONTAINING PROTEIN"/>
    <property type="match status" value="1"/>
</dbReference>
<feature type="transmembrane region" description="Helical" evidence="9">
    <location>
        <begin position="103"/>
        <end position="124"/>
    </location>
</feature>
<dbReference type="Proteomes" id="UP000050741">
    <property type="component" value="Unassembled WGS sequence"/>
</dbReference>
<keyword evidence="2" id="KW-0813">Transport</keyword>
<proteinExistence type="predicted"/>